<dbReference type="GO" id="GO:0006654">
    <property type="term" value="P:phosphatidic acid biosynthetic process"/>
    <property type="evidence" value="ECO:0007669"/>
    <property type="project" value="InterPro"/>
</dbReference>
<dbReference type="GO" id="GO:0035556">
    <property type="term" value="P:intracellular signal transduction"/>
    <property type="evidence" value="ECO:0007669"/>
    <property type="project" value="InterPro"/>
</dbReference>
<dbReference type="Gene3D" id="3.30.1520.10">
    <property type="entry name" value="Phox-like domain"/>
    <property type="match status" value="1"/>
</dbReference>
<keyword evidence="4 9" id="KW-0378">Hydrolase</keyword>
<feature type="domain" description="PLD phosphodiesterase" evidence="10">
    <location>
        <begin position="336"/>
        <end position="363"/>
    </location>
</feature>
<evidence type="ECO:0000313" key="11">
    <source>
        <dbReference type="EMBL" id="CAF0820248.1"/>
    </source>
</evidence>
<protein>
    <recommendedName>
        <fullName evidence="9">Phospholipase</fullName>
        <ecNumber evidence="9">3.1.4.4</ecNumber>
    </recommendedName>
</protein>
<sequence length="960" mass="111917">MNRLNSLRNNCISKIFVCLLMQNENQDYPRFPTKNDRMAFINDTIIQQRCAILIDYLNKVLKHPKFRKHSATCEFFEVSCLSFIYGVSISRKEGYLLKRSHDEYPGQRILFRLALFCDIFKRHHDRKWFVIKDSYVTYIRPNTHEVRFPMLVDRDFHILTGLRNVGAHHGIKIKNLQRTLVIKCRTSRDSDEWTQHLSNLIQQGKGFIDKTASRFVSFAPVRENQLAYWFVNGKSYMEAVARALLTAKEEVFITDWWLSPEIMLIRPTDDETFRLDNVLGRIADAGIRVYVMVFKEMSFAMGLNSAYTKRILTNKSKGGFIKVIRHPDHHPKGGVFLWSHHEKLVVIDQKIAFVGGIDLCYGRWDDDFMRLVDLGADNDTTLKSPFDIVAEKVAAGGTEIVESAQKATTQMAEQAGEKPIKSSDRLRTIFDVPNKASEDIKLDEPTQETRTEFQMKAVAKKYKPATSDQRKYYEDDEQRVLRRTAKYAQKWRKLAQRVRKNSNGSDIGDIPEESQSAIGQSSEIDRKQKFFIGKDYSNVYEKDFETLEKYSEDYIDRKLVPRMPWHDEALVVIGEIARDVARHFIQRWNIHKCEKYLNNDHYPFLLPKSYDDEEDLTVKNWREFLQCKPFKVDAQCVRSVGPWSAGTRTIESSIHNAYIQMITAAKYYIYIENQFFITIGYDPQVRNQVGDTLFRRIERAHKSNEKFRVYIVIPLLPGFDSINAVQAVLFFIMRSITKGDSSLFKRLEKAGIPPNDYISIFGMRTHDILMGRLVTEIIYVHSKLMIIDDRMVICGSANINDRSLLGQRDSEFCVVINDREEEDGRFNGKTVRVGKFCSSWRRKLFAMQLGIQFENPKNIDITDPVSDEFYNYFRNVARKNTLIYEEVFSTVPTDRIRRFNQIAEYNDMPKMKDTDPIQAQKKLRGIQGLVVEYPLYFLDEEDYLPSINTPEGIVPTVTWT</sequence>
<dbReference type="Pfam" id="PF13091">
    <property type="entry name" value="PLDc_2"/>
    <property type="match status" value="1"/>
</dbReference>
<dbReference type="GO" id="GO:0035091">
    <property type="term" value="F:phosphatidylinositol binding"/>
    <property type="evidence" value="ECO:0007669"/>
    <property type="project" value="InterPro"/>
</dbReference>
<evidence type="ECO:0000313" key="12">
    <source>
        <dbReference type="EMBL" id="CAF1305438.1"/>
    </source>
</evidence>
<comment type="similarity">
    <text evidence="2 9">Belongs to the phospholipase D family.</text>
</comment>
<dbReference type="PIRSF" id="PIRSF009376">
    <property type="entry name" value="Phospholipase_D_euk"/>
    <property type="match status" value="1"/>
</dbReference>
<dbReference type="PANTHER" id="PTHR18896">
    <property type="entry name" value="PHOSPHOLIPASE D"/>
    <property type="match status" value="1"/>
</dbReference>
<dbReference type="GO" id="GO:0004630">
    <property type="term" value="F:phospholipase D activity"/>
    <property type="evidence" value="ECO:0007669"/>
    <property type="project" value="UniProtKB-UniRule"/>
</dbReference>
<dbReference type="SMART" id="SM00155">
    <property type="entry name" value="PLDc"/>
    <property type="match status" value="2"/>
</dbReference>
<dbReference type="SUPFAM" id="SSF56024">
    <property type="entry name" value="Phospholipase D/nuclease"/>
    <property type="match status" value="2"/>
</dbReference>
<dbReference type="Gene3D" id="2.30.29.30">
    <property type="entry name" value="Pleckstrin-homology domain (PH domain)/Phosphotyrosine-binding domain (PTB)"/>
    <property type="match status" value="1"/>
</dbReference>
<dbReference type="InterPro" id="IPR025202">
    <property type="entry name" value="PLD-like_dom"/>
</dbReference>
<dbReference type="SMART" id="SM00233">
    <property type="entry name" value="PH"/>
    <property type="match status" value="1"/>
</dbReference>
<comment type="caution">
    <text evidence="12">The sequence shown here is derived from an EMBL/GenBank/DDBJ whole genome shotgun (WGS) entry which is preliminary data.</text>
</comment>
<dbReference type="GO" id="GO:0012505">
    <property type="term" value="C:endomembrane system"/>
    <property type="evidence" value="ECO:0007669"/>
    <property type="project" value="UniProtKB-SubCell"/>
</dbReference>
<comment type="subcellular location">
    <subcellularLocation>
        <location evidence="8">Endomembrane system</location>
        <topology evidence="8">Lipid-anchor</topology>
    </subcellularLocation>
</comment>
<dbReference type="AlphaFoldDB" id="A0A815DSE6"/>
<evidence type="ECO:0000259" key="10">
    <source>
        <dbReference type="PROSITE" id="PS50035"/>
    </source>
</evidence>
<dbReference type="PANTHER" id="PTHR18896:SF76">
    <property type="entry name" value="PHOSPHOLIPASE"/>
    <property type="match status" value="1"/>
</dbReference>
<keyword evidence="5 9" id="KW-0442">Lipid degradation</keyword>
<dbReference type="InterPro" id="IPR011993">
    <property type="entry name" value="PH-like_dom_sf"/>
</dbReference>
<dbReference type="Pfam" id="PF00614">
    <property type="entry name" value="PLDc"/>
    <property type="match status" value="1"/>
</dbReference>
<feature type="domain" description="PLD phosphodiesterase" evidence="10">
    <location>
        <begin position="776"/>
        <end position="803"/>
    </location>
</feature>
<keyword evidence="7" id="KW-0449">Lipoprotein</keyword>
<dbReference type="InterPro" id="IPR001849">
    <property type="entry name" value="PH_domain"/>
</dbReference>
<dbReference type="Proteomes" id="UP000663870">
    <property type="component" value="Unassembled WGS sequence"/>
</dbReference>
<dbReference type="InterPro" id="IPR016555">
    <property type="entry name" value="PLipase_D_euk"/>
</dbReference>
<dbReference type="Pfam" id="PF00787">
    <property type="entry name" value="PX"/>
    <property type="match status" value="1"/>
</dbReference>
<accession>A0A815DSE6</accession>
<evidence type="ECO:0000256" key="7">
    <source>
        <dbReference type="ARBA" id="ARBA00023288"/>
    </source>
</evidence>
<dbReference type="SUPFAM" id="SSF64268">
    <property type="entry name" value="PX domain"/>
    <property type="match status" value="1"/>
</dbReference>
<proteinExistence type="inferred from homology"/>
<dbReference type="GO" id="GO:0060627">
    <property type="term" value="P:regulation of vesicle-mediated transport"/>
    <property type="evidence" value="ECO:0007669"/>
    <property type="project" value="TreeGrafter"/>
</dbReference>
<evidence type="ECO:0000256" key="5">
    <source>
        <dbReference type="ARBA" id="ARBA00022963"/>
    </source>
</evidence>
<dbReference type="EC" id="3.1.4.4" evidence="9"/>
<dbReference type="GO" id="GO:0009395">
    <property type="term" value="P:phospholipid catabolic process"/>
    <property type="evidence" value="ECO:0007669"/>
    <property type="project" value="TreeGrafter"/>
</dbReference>
<dbReference type="Proteomes" id="UP000663854">
    <property type="component" value="Unassembled WGS sequence"/>
</dbReference>
<evidence type="ECO:0000256" key="4">
    <source>
        <dbReference type="ARBA" id="ARBA00022801"/>
    </source>
</evidence>
<dbReference type="PROSITE" id="PS50035">
    <property type="entry name" value="PLD"/>
    <property type="match status" value="2"/>
</dbReference>
<dbReference type="EMBL" id="CAJNOH010000057">
    <property type="protein sequence ID" value="CAF0820248.1"/>
    <property type="molecule type" value="Genomic_DNA"/>
</dbReference>
<dbReference type="CDD" id="cd09141">
    <property type="entry name" value="PLDc_vPLD1_2_yPLD_like_2"/>
    <property type="match status" value="1"/>
</dbReference>
<comment type="catalytic activity">
    <reaction evidence="1 9">
        <text>a 1,2-diacyl-sn-glycero-3-phosphocholine + H2O = a 1,2-diacyl-sn-glycero-3-phosphate + choline + H(+)</text>
        <dbReference type="Rhea" id="RHEA:14445"/>
        <dbReference type="ChEBI" id="CHEBI:15354"/>
        <dbReference type="ChEBI" id="CHEBI:15377"/>
        <dbReference type="ChEBI" id="CHEBI:15378"/>
        <dbReference type="ChEBI" id="CHEBI:57643"/>
        <dbReference type="ChEBI" id="CHEBI:58608"/>
        <dbReference type="EC" id="3.1.4.4"/>
    </reaction>
</comment>
<dbReference type="CDD" id="cd01254">
    <property type="entry name" value="PH_PLD"/>
    <property type="match status" value="1"/>
</dbReference>
<keyword evidence="13" id="KW-1185">Reference proteome</keyword>
<organism evidence="12 13">
    <name type="scientific">Rotaria sordida</name>
    <dbReference type="NCBI Taxonomy" id="392033"/>
    <lineage>
        <taxon>Eukaryota</taxon>
        <taxon>Metazoa</taxon>
        <taxon>Spiralia</taxon>
        <taxon>Gnathifera</taxon>
        <taxon>Rotifera</taxon>
        <taxon>Eurotatoria</taxon>
        <taxon>Bdelloidea</taxon>
        <taxon>Philodinida</taxon>
        <taxon>Philodinidae</taxon>
        <taxon>Rotaria</taxon>
    </lineage>
</organism>
<name>A0A815DSE6_9BILA</name>
<dbReference type="InterPro" id="IPR036871">
    <property type="entry name" value="PX_dom_sf"/>
</dbReference>
<evidence type="ECO:0000256" key="2">
    <source>
        <dbReference type="ARBA" id="ARBA00008664"/>
    </source>
</evidence>
<dbReference type="EMBL" id="CAJNOL010001175">
    <property type="protein sequence ID" value="CAF1305438.1"/>
    <property type="molecule type" value="Genomic_DNA"/>
</dbReference>
<dbReference type="SUPFAM" id="SSF50729">
    <property type="entry name" value="PH domain-like"/>
    <property type="match status" value="1"/>
</dbReference>
<evidence type="ECO:0000313" key="13">
    <source>
        <dbReference type="Proteomes" id="UP000663870"/>
    </source>
</evidence>
<keyword evidence="3" id="KW-0677">Repeat</keyword>
<evidence type="ECO:0000256" key="3">
    <source>
        <dbReference type="ARBA" id="ARBA00022737"/>
    </source>
</evidence>
<dbReference type="InterPro" id="IPR001683">
    <property type="entry name" value="PX_dom"/>
</dbReference>
<dbReference type="InterPro" id="IPR015679">
    <property type="entry name" value="PLipase_D_fam"/>
</dbReference>
<evidence type="ECO:0000256" key="8">
    <source>
        <dbReference type="ARBA" id="ARBA00037868"/>
    </source>
</evidence>
<keyword evidence="6" id="KW-0443">Lipid metabolism</keyword>
<reference evidence="12" key="1">
    <citation type="submission" date="2021-02" db="EMBL/GenBank/DDBJ databases">
        <authorList>
            <person name="Nowell W R."/>
        </authorList>
    </citation>
    <scope>NUCLEOTIDE SEQUENCE</scope>
</reference>
<evidence type="ECO:0000256" key="9">
    <source>
        <dbReference type="PIRNR" id="PIRNR009376"/>
    </source>
</evidence>
<gene>
    <name evidence="12" type="ORF">JXQ802_LOCUS29726</name>
    <name evidence="11" type="ORF">PYM288_LOCUS5547</name>
</gene>
<evidence type="ECO:0000256" key="1">
    <source>
        <dbReference type="ARBA" id="ARBA00000798"/>
    </source>
</evidence>
<dbReference type="InterPro" id="IPR001736">
    <property type="entry name" value="PLipase_D/transphosphatidylase"/>
</dbReference>
<evidence type="ECO:0000256" key="6">
    <source>
        <dbReference type="ARBA" id="ARBA00023098"/>
    </source>
</evidence>
<dbReference type="Gene3D" id="3.30.870.10">
    <property type="entry name" value="Endonuclease Chain A"/>
    <property type="match status" value="2"/>
</dbReference>